<name>A0AA41SL50_PAPNU</name>
<keyword evidence="4" id="KW-1185">Reference proteome</keyword>
<sequence>MAKTSIRVVSAALVLVFIMMSVLPNVKALDATDNVTYSSSAAPVVTTAGKAASAATGDYDIDQDLSDTAWSHHRKNGGGGGSGSDDDNVHPDPNHPHYP</sequence>
<reference evidence="3" key="1">
    <citation type="submission" date="2022-03" db="EMBL/GenBank/DDBJ databases">
        <title>A functionally conserved STORR gene fusion in Papaver species that diverged 16.8 million years ago.</title>
        <authorList>
            <person name="Catania T."/>
        </authorList>
    </citation>
    <scope>NUCLEOTIDE SEQUENCE</scope>
    <source>
        <strain evidence="3">S-191538</strain>
    </source>
</reference>
<feature type="signal peptide" evidence="2">
    <location>
        <begin position="1"/>
        <end position="28"/>
    </location>
</feature>
<organism evidence="3 4">
    <name type="scientific">Papaver nudicaule</name>
    <name type="common">Iceland poppy</name>
    <dbReference type="NCBI Taxonomy" id="74823"/>
    <lineage>
        <taxon>Eukaryota</taxon>
        <taxon>Viridiplantae</taxon>
        <taxon>Streptophyta</taxon>
        <taxon>Embryophyta</taxon>
        <taxon>Tracheophyta</taxon>
        <taxon>Spermatophyta</taxon>
        <taxon>Magnoliopsida</taxon>
        <taxon>Ranunculales</taxon>
        <taxon>Papaveraceae</taxon>
        <taxon>Papaveroideae</taxon>
        <taxon>Papaver</taxon>
    </lineage>
</organism>
<evidence type="ECO:0000256" key="1">
    <source>
        <dbReference type="SAM" id="MobiDB-lite"/>
    </source>
</evidence>
<dbReference type="EMBL" id="JAJJMA010189967">
    <property type="protein sequence ID" value="MCL7038384.1"/>
    <property type="molecule type" value="Genomic_DNA"/>
</dbReference>
<comment type="caution">
    <text evidence="3">The sequence shown here is derived from an EMBL/GenBank/DDBJ whole genome shotgun (WGS) entry which is preliminary data.</text>
</comment>
<feature type="chain" id="PRO_5041325328" evidence="2">
    <location>
        <begin position="29"/>
        <end position="99"/>
    </location>
</feature>
<evidence type="ECO:0000313" key="4">
    <source>
        <dbReference type="Proteomes" id="UP001177140"/>
    </source>
</evidence>
<accession>A0AA41SL50</accession>
<keyword evidence="2" id="KW-0732">Signal</keyword>
<evidence type="ECO:0000256" key="2">
    <source>
        <dbReference type="SAM" id="SignalP"/>
    </source>
</evidence>
<proteinExistence type="predicted"/>
<dbReference type="Proteomes" id="UP001177140">
    <property type="component" value="Unassembled WGS sequence"/>
</dbReference>
<feature type="region of interest" description="Disordered" evidence="1">
    <location>
        <begin position="67"/>
        <end position="99"/>
    </location>
</feature>
<protein>
    <submittedName>
        <fullName evidence="3">Uncharacterized protein</fullName>
    </submittedName>
</protein>
<feature type="compositionally biased region" description="Basic and acidic residues" evidence="1">
    <location>
        <begin position="87"/>
        <end position="99"/>
    </location>
</feature>
<evidence type="ECO:0000313" key="3">
    <source>
        <dbReference type="EMBL" id="MCL7038384.1"/>
    </source>
</evidence>
<gene>
    <name evidence="3" type="ORF">MKW94_003039</name>
</gene>
<dbReference type="AlphaFoldDB" id="A0AA41SL50"/>